<comment type="caution">
    <text evidence="1">The sequence shown here is derived from an EMBL/GenBank/DDBJ whole genome shotgun (WGS) entry which is preliminary data.</text>
</comment>
<sequence length="268" mass="29866">MATFKPNCTVLSMIQPPPLPGSYRHTDQTIDEIVYNSLKETEMVQENGFDGIIIQNMNDMPIKQHAEPEAIAYMTRIAYEIRKEFPNLTMGILMNWDGVAGLSVADAVGADFVRVEHLFTGANVTSAGILEAQCVDIAKLRKRTRTKVPVYADVYEVHGVPLGRKPIENAAWEAVHEAFADGLFIAGNSPAESIEMIEKIRTKLPDTPIFLGGGATGDNIYELLKYYDGVSVATWVKKGDMKNPIDPERSRIFMEEANKAKEFRNNKQ</sequence>
<proteinExistence type="predicted"/>
<dbReference type="InterPro" id="IPR005137">
    <property type="entry name" value="BtpA"/>
</dbReference>
<dbReference type="NCBIfam" id="TIGR00259">
    <property type="entry name" value="thylakoid_BtpA"/>
    <property type="match status" value="1"/>
</dbReference>
<dbReference type="AlphaFoldDB" id="A0A0K9GSW6"/>
<dbReference type="PANTHER" id="PTHR21381">
    <property type="entry name" value="ZGC:162297"/>
    <property type="match status" value="1"/>
</dbReference>
<dbReference type="EMBL" id="LFZW01000001">
    <property type="protein sequence ID" value="KMY49779.1"/>
    <property type="molecule type" value="Genomic_DNA"/>
</dbReference>
<keyword evidence="2" id="KW-1185">Reference proteome</keyword>
<protein>
    <submittedName>
        <fullName evidence="1">BtpA family membrane complex biogenesis protein</fullName>
    </submittedName>
</protein>
<evidence type="ECO:0000313" key="2">
    <source>
        <dbReference type="Proteomes" id="UP000037146"/>
    </source>
</evidence>
<dbReference type="PATRIC" id="fig|1679170.3.peg.2155"/>
<accession>A0A0K9GSW6</accession>
<dbReference type="PANTHER" id="PTHR21381:SF3">
    <property type="entry name" value="SGC REGION PROTEIN SGCQ-RELATED"/>
    <property type="match status" value="1"/>
</dbReference>
<organism evidence="1 2">
    <name type="scientific">Peribacillus loiseleuriae</name>
    <dbReference type="NCBI Taxonomy" id="1679170"/>
    <lineage>
        <taxon>Bacteria</taxon>
        <taxon>Bacillati</taxon>
        <taxon>Bacillota</taxon>
        <taxon>Bacilli</taxon>
        <taxon>Bacillales</taxon>
        <taxon>Bacillaceae</taxon>
        <taxon>Peribacillus</taxon>
    </lineage>
</organism>
<dbReference type="Proteomes" id="UP000037146">
    <property type="component" value="Unassembled WGS sequence"/>
</dbReference>
<reference evidence="2" key="1">
    <citation type="submission" date="2015-07" db="EMBL/GenBank/DDBJ databases">
        <title>Genome sequencing project for genomic taxonomy and phylogenomics of Bacillus-like bacteria.</title>
        <authorList>
            <person name="Liu B."/>
            <person name="Wang J."/>
            <person name="Zhu Y."/>
            <person name="Liu G."/>
            <person name="Chen Q."/>
            <person name="Chen Z."/>
            <person name="Lan J."/>
            <person name="Che J."/>
            <person name="Ge C."/>
            <person name="Shi H."/>
            <person name="Pan Z."/>
            <person name="Liu X."/>
        </authorList>
    </citation>
    <scope>NUCLEOTIDE SEQUENCE [LARGE SCALE GENOMIC DNA]</scope>
    <source>
        <strain evidence="2">FJAT-27997</strain>
    </source>
</reference>
<dbReference type="Pfam" id="PF03437">
    <property type="entry name" value="BtpA"/>
    <property type="match status" value="1"/>
</dbReference>
<dbReference type="STRING" id="1679170.AC625_09705"/>
<dbReference type="OrthoDB" id="9791357at2"/>
<dbReference type="SUPFAM" id="SSF51395">
    <property type="entry name" value="FMN-linked oxidoreductases"/>
    <property type="match status" value="1"/>
</dbReference>
<name>A0A0K9GSW6_9BACI</name>
<dbReference type="RefSeq" id="WP_049681123.1">
    <property type="nucleotide sequence ID" value="NZ_LFZW01000001.1"/>
</dbReference>
<dbReference type="PIRSF" id="PIRSF005956">
    <property type="entry name" value="BtpA"/>
    <property type="match status" value="1"/>
</dbReference>
<gene>
    <name evidence="1" type="ORF">AC625_09705</name>
</gene>
<evidence type="ECO:0000313" key="1">
    <source>
        <dbReference type="EMBL" id="KMY49779.1"/>
    </source>
</evidence>